<comment type="caution">
    <text evidence="3">The sequence shown here is derived from an EMBL/GenBank/DDBJ whole genome shotgun (WGS) entry which is preliminary data.</text>
</comment>
<keyword evidence="4" id="KW-1185">Reference proteome</keyword>
<sequence length="327" mass="37748">MYSKDDMILWSMIGSMVVDIGKIEILAFSPEYLFKVFKKSSELGINMFKDNYNEKIEVLKFLEKTIEGEKIINLFGDFKILKNLKDQIEQEKKIMELKEIKMLTYFCQDYPQKLRKCKIPPFVLYFKGDMIKDEDLKNSLSIVGTRKYEAENIYEFTEEIVNGMKNELKYNISGLATGCDSIGHEITLKYNIKNIAILGQGLGSEIYPNENLDLYEEILRKGGTILSEIPPSLKVKSIYLLQRNRLQAYLTNELLILESGKKGGTITTLKAAFGEKRKIYVRNIQMNHTIFNMKNISKVTFVSCYSDINLIRILTSKPSTLLSFEFS</sequence>
<evidence type="ECO:0000259" key="2">
    <source>
        <dbReference type="Pfam" id="PF02481"/>
    </source>
</evidence>
<name>A0ABU4W6D9_9FUSO</name>
<dbReference type="Pfam" id="PF02481">
    <property type="entry name" value="DNA_processg_A"/>
    <property type="match status" value="1"/>
</dbReference>
<dbReference type="Gene3D" id="3.40.50.450">
    <property type="match status" value="1"/>
</dbReference>
<evidence type="ECO:0000256" key="1">
    <source>
        <dbReference type="ARBA" id="ARBA00006525"/>
    </source>
</evidence>
<dbReference type="InterPro" id="IPR003488">
    <property type="entry name" value="DprA"/>
</dbReference>
<accession>A0ABU4W6D9</accession>
<feature type="domain" description="Smf/DprA SLOG" evidence="2">
    <location>
        <begin position="101"/>
        <end position="287"/>
    </location>
</feature>
<dbReference type="RefSeq" id="WP_320312498.1">
    <property type="nucleotide sequence ID" value="NZ_JAVIKH010000001.1"/>
</dbReference>
<gene>
    <name evidence="3" type="ORF">RFV38_01000</name>
</gene>
<comment type="similarity">
    <text evidence="1">Belongs to the DprA/Smf family.</text>
</comment>
<dbReference type="Proteomes" id="UP001279681">
    <property type="component" value="Unassembled WGS sequence"/>
</dbReference>
<evidence type="ECO:0000313" key="3">
    <source>
        <dbReference type="EMBL" id="MDX8335087.1"/>
    </source>
</evidence>
<dbReference type="SUPFAM" id="SSF102405">
    <property type="entry name" value="MCP/YpsA-like"/>
    <property type="match status" value="1"/>
</dbReference>
<evidence type="ECO:0000313" key="4">
    <source>
        <dbReference type="Proteomes" id="UP001279681"/>
    </source>
</evidence>
<dbReference type="InterPro" id="IPR057666">
    <property type="entry name" value="DrpA_SLOG"/>
</dbReference>
<reference evidence="4" key="1">
    <citation type="submission" date="2023-07" db="EMBL/GenBank/DDBJ databases">
        <authorList>
            <person name="Colorado M.A."/>
            <person name="Villamil L.M."/>
            <person name="Melo J.F."/>
            <person name="Rodriguez J.A."/>
            <person name="Ruiz R.Y."/>
        </authorList>
    </citation>
    <scope>NUCLEOTIDE SEQUENCE [LARGE SCALE GENOMIC DNA]</scope>
    <source>
        <strain evidence="4">C33</strain>
    </source>
</reference>
<proteinExistence type="inferred from homology"/>
<dbReference type="PANTHER" id="PTHR43022:SF1">
    <property type="entry name" value="PROTEIN SMF"/>
    <property type="match status" value="1"/>
</dbReference>
<protein>
    <submittedName>
        <fullName evidence="3">DNA-processing protein DprA</fullName>
    </submittedName>
</protein>
<dbReference type="EMBL" id="JAVIKH010000001">
    <property type="protein sequence ID" value="MDX8335087.1"/>
    <property type="molecule type" value="Genomic_DNA"/>
</dbReference>
<organism evidence="3 4">
    <name type="scientific">Candidatus Cetobacterium colombiensis</name>
    <dbReference type="NCBI Taxonomy" id="3073100"/>
    <lineage>
        <taxon>Bacteria</taxon>
        <taxon>Fusobacteriati</taxon>
        <taxon>Fusobacteriota</taxon>
        <taxon>Fusobacteriia</taxon>
        <taxon>Fusobacteriales</taxon>
        <taxon>Fusobacteriaceae</taxon>
        <taxon>Cetobacterium</taxon>
    </lineage>
</organism>
<dbReference type="PANTHER" id="PTHR43022">
    <property type="entry name" value="PROTEIN SMF"/>
    <property type="match status" value="1"/>
</dbReference>